<reference evidence="1 2" key="1">
    <citation type="submission" date="2014-04" db="EMBL/GenBank/DDBJ databases">
        <authorList>
            <consortium name="DOE Joint Genome Institute"/>
            <person name="Kuo A."/>
            <person name="Ruytinx J."/>
            <person name="Rineau F."/>
            <person name="Colpaert J."/>
            <person name="Kohler A."/>
            <person name="Nagy L.G."/>
            <person name="Floudas D."/>
            <person name="Copeland A."/>
            <person name="Barry K.W."/>
            <person name="Cichocki N."/>
            <person name="Veneault-Fourrey C."/>
            <person name="LaButti K."/>
            <person name="Lindquist E.A."/>
            <person name="Lipzen A."/>
            <person name="Lundell T."/>
            <person name="Morin E."/>
            <person name="Murat C."/>
            <person name="Sun H."/>
            <person name="Tunlid A."/>
            <person name="Henrissat B."/>
            <person name="Grigoriev I.V."/>
            <person name="Hibbett D.S."/>
            <person name="Martin F."/>
            <person name="Nordberg H.P."/>
            <person name="Cantor M.N."/>
            <person name="Hua S.X."/>
        </authorList>
    </citation>
    <scope>NUCLEOTIDE SEQUENCE [LARGE SCALE GENOMIC DNA]</scope>
    <source>
        <strain evidence="1 2">UH-Slu-Lm8-n1</strain>
    </source>
</reference>
<sequence length="153" mass="16750">MCIMHSVLVPADCVTSHDINRLALTCAPYTRAVSIHAVCVIACHRHIEPPQWRGFRPDINVFHQSSVNALHSRDRFSYLSSNEEAARYPYLRVIGGYLACSDLQSAPSGPSFLFPIELNDSAGSILGVVACIKSFFRAELATKPRACIGASMV</sequence>
<accession>A0A0D0B223</accession>
<dbReference type="AlphaFoldDB" id="A0A0D0B223"/>
<dbReference type="Proteomes" id="UP000054485">
    <property type="component" value="Unassembled WGS sequence"/>
</dbReference>
<dbReference type="EMBL" id="KN835198">
    <property type="protein sequence ID" value="KIK44064.1"/>
    <property type="molecule type" value="Genomic_DNA"/>
</dbReference>
<gene>
    <name evidence="1" type="ORF">CY34DRAFT_656882</name>
</gene>
<protein>
    <submittedName>
        <fullName evidence="1">Uncharacterized protein</fullName>
    </submittedName>
</protein>
<keyword evidence="2" id="KW-1185">Reference proteome</keyword>
<dbReference type="HOGENOM" id="CLU_1714518_0_0_1"/>
<reference evidence="2" key="2">
    <citation type="submission" date="2015-01" db="EMBL/GenBank/DDBJ databases">
        <title>Evolutionary Origins and Diversification of the Mycorrhizal Mutualists.</title>
        <authorList>
            <consortium name="DOE Joint Genome Institute"/>
            <consortium name="Mycorrhizal Genomics Consortium"/>
            <person name="Kohler A."/>
            <person name="Kuo A."/>
            <person name="Nagy L.G."/>
            <person name="Floudas D."/>
            <person name="Copeland A."/>
            <person name="Barry K.W."/>
            <person name="Cichocki N."/>
            <person name="Veneault-Fourrey C."/>
            <person name="LaButti K."/>
            <person name="Lindquist E.A."/>
            <person name="Lipzen A."/>
            <person name="Lundell T."/>
            <person name="Morin E."/>
            <person name="Murat C."/>
            <person name="Riley R."/>
            <person name="Ohm R."/>
            <person name="Sun H."/>
            <person name="Tunlid A."/>
            <person name="Henrissat B."/>
            <person name="Grigoriev I.V."/>
            <person name="Hibbett D.S."/>
            <person name="Martin F."/>
        </authorList>
    </citation>
    <scope>NUCLEOTIDE SEQUENCE [LARGE SCALE GENOMIC DNA]</scope>
    <source>
        <strain evidence="2">UH-Slu-Lm8-n1</strain>
    </source>
</reference>
<proteinExistence type="predicted"/>
<evidence type="ECO:0000313" key="2">
    <source>
        <dbReference type="Proteomes" id="UP000054485"/>
    </source>
</evidence>
<dbReference type="InParanoid" id="A0A0D0B223"/>
<name>A0A0D0B223_9AGAM</name>
<organism evidence="1 2">
    <name type="scientific">Suillus luteus UH-Slu-Lm8-n1</name>
    <dbReference type="NCBI Taxonomy" id="930992"/>
    <lineage>
        <taxon>Eukaryota</taxon>
        <taxon>Fungi</taxon>
        <taxon>Dikarya</taxon>
        <taxon>Basidiomycota</taxon>
        <taxon>Agaricomycotina</taxon>
        <taxon>Agaricomycetes</taxon>
        <taxon>Agaricomycetidae</taxon>
        <taxon>Boletales</taxon>
        <taxon>Suillineae</taxon>
        <taxon>Suillaceae</taxon>
        <taxon>Suillus</taxon>
    </lineage>
</organism>
<evidence type="ECO:0000313" key="1">
    <source>
        <dbReference type="EMBL" id="KIK44064.1"/>
    </source>
</evidence>